<feature type="transmembrane region" description="Helical" evidence="1">
    <location>
        <begin position="12"/>
        <end position="30"/>
    </location>
</feature>
<feature type="transmembrane region" description="Helical" evidence="1">
    <location>
        <begin position="36"/>
        <end position="54"/>
    </location>
</feature>
<evidence type="ECO:0000256" key="1">
    <source>
        <dbReference type="SAM" id="Phobius"/>
    </source>
</evidence>
<gene>
    <name evidence="2" type="ORF">MgSA37_01503</name>
</gene>
<reference evidence="2 3" key="1">
    <citation type="submission" date="2015-12" db="EMBL/GenBank/DDBJ databases">
        <title>Genome sequence of Mucilaginibacter gotjawali.</title>
        <authorList>
            <person name="Lee J.S."/>
            <person name="Lee K.C."/>
            <person name="Kim K.K."/>
            <person name="Lee B.W."/>
        </authorList>
    </citation>
    <scope>NUCLEOTIDE SEQUENCE [LARGE SCALE GENOMIC DNA]</scope>
    <source>
        <strain evidence="2 3">SA3-7</strain>
    </source>
</reference>
<accession>A0A120MYP1</accession>
<dbReference type="AlphaFoldDB" id="A0A120MYP1"/>
<proteinExistence type="predicted"/>
<keyword evidence="1" id="KW-0472">Membrane</keyword>
<feature type="transmembrane region" description="Helical" evidence="1">
    <location>
        <begin position="138"/>
        <end position="156"/>
    </location>
</feature>
<keyword evidence="3" id="KW-1185">Reference proteome</keyword>
<dbReference type="Proteomes" id="UP000218263">
    <property type="component" value="Chromosome"/>
</dbReference>
<evidence type="ECO:0000313" key="3">
    <source>
        <dbReference type="Proteomes" id="UP000218263"/>
    </source>
</evidence>
<name>A0A120MYP1_9SPHI</name>
<organism evidence="2 3">
    <name type="scientific">Mucilaginibacter gotjawali</name>
    <dbReference type="NCBI Taxonomy" id="1550579"/>
    <lineage>
        <taxon>Bacteria</taxon>
        <taxon>Pseudomonadati</taxon>
        <taxon>Bacteroidota</taxon>
        <taxon>Sphingobacteriia</taxon>
        <taxon>Sphingobacteriales</taxon>
        <taxon>Sphingobacteriaceae</taxon>
        <taxon>Mucilaginibacter</taxon>
    </lineage>
</organism>
<feature type="transmembrane region" description="Helical" evidence="1">
    <location>
        <begin position="96"/>
        <end position="118"/>
    </location>
</feature>
<sequence>MGPVFKSYLRNSLKGFLLSLIFPLVIFWIVKDKEIIYWFVFMDIIGFIPGYYRYKDQLEYEKKLKRKGLTTTDIGNIKFVKDWDHIRKKGPIKYSLIDGGIFFGFAICFLISIIIAFVKHDLMAYISADPSNMFNFIGYTYLSGALVGIIIYRILWARNEQKFVRLTDPLH</sequence>
<keyword evidence="1" id="KW-0812">Transmembrane</keyword>
<evidence type="ECO:0000313" key="2">
    <source>
        <dbReference type="EMBL" id="BAU53336.1"/>
    </source>
</evidence>
<dbReference type="KEGG" id="mgot:MgSA37_01503"/>
<dbReference type="EMBL" id="AP017313">
    <property type="protein sequence ID" value="BAU53336.1"/>
    <property type="molecule type" value="Genomic_DNA"/>
</dbReference>
<keyword evidence="1" id="KW-1133">Transmembrane helix</keyword>
<protein>
    <submittedName>
        <fullName evidence="2">Uncharacterized protein</fullName>
    </submittedName>
</protein>